<dbReference type="NCBIfam" id="TIGR02985">
    <property type="entry name" value="Sig70_bacteroi1"/>
    <property type="match status" value="1"/>
</dbReference>
<evidence type="ECO:0000313" key="8">
    <source>
        <dbReference type="Proteomes" id="UP000560658"/>
    </source>
</evidence>
<reference evidence="7" key="1">
    <citation type="submission" date="2020-08" db="EMBL/GenBank/DDBJ databases">
        <title>Genomic Encyclopedia of Type Strains, Phase IV (KMG-IV): sequencing the most valuable type-strain genomes for metagenomic binning, comparative biology and taxonomic classification.</title>
        <authorList>
            <person name="Goeker M."/>
        </authorList>
    </citation>
    <scope>NUCLEOTIDE SEQUENCE [LARGE SCALE GENOMIC DNA]</scope>
    <source>
        <strain evidence="7">DSM 105720</strain>
    </source>
</reference>
<proteinExistence type="inferred from homology"/>
<dbReference type="InterPro" id="IPR039425">
    <property type="entry name" value="RNA_pol_sigma-70-like"/>
</dbReference>
<dbReference type="GO" id="GO:0016987">
    <property type="term" value="F:sigma factor activity"/>
    <property type="evidence" value="ECO:0007669"/>
    <property type="project" value="UniProtKB-KW"/>
</dbReference>
<dbReference type="GO" id="GO:0003677">
    <property type="term" value="F:DNA binding"/>
    <property type="evidence" value="ECO:0007669"/>
    <property type="project" value="InterPro"/>
</dbReference>
<dbReference type="PANTHER" id="PTHR43133">
    <property type="entry name" value="RNA POLYMERASE ECF-TYPE SIGMA FACTO"/>
    <property type="match status" value="1"/>
</dbReference>
<accession>A0A840CVW9</accession>
<dbReference type="RefSeq" id="WP_044162173.1">
    <property type="nucleotide sequence ID" value="NZ_JACIER010000007.1"/>
</dbReference>
<dbReference type="Pfam" id="PF04542">
    <property type="entry name" value="Sigma70_r2"/>
    <property type="match status" value="1"/>
</dbReference>
<sequence length="180" mass="20761">MSLKSDDIIKVVNGDERAFDRFMGHYSSRLYYYAYGLLGHKEAAEEVVSDVFFEVWKNRKTLTDITSMNAWLQTITYRKSISYLRKEAGQNILSFDDISEFFLAPIQTPDEAMISREEMNKINEAIQRLPPKCKHVFFLAKMEGLPYKDIATLLNISVKTINNHIASALTIIARNLNIKK</sequence>
<feature type="domain" description="RNA polymerase sigma-70 region 2" evidence="5">
    <location>
        <begin position="24"/>
        <end position="88"/>
    </location>
</feature>
<gene>
    <name evidence="7" type="ORF">GGR06_002008</name>
</gene>
<keyword evidence="2" id="KW-0805">Transcription regulation</keyword>
<dbReference type="InterPro" id="IPR036388">
    <property type="entry name" value="WH-like_DNA-bd_sf"/>
</dbReference>
<dbReference type="InterPro" id="IPR013325">
    <property type="entry name" value="RNA_pol_sigma_r2"/>
</dbReference>
<evidence type="ECO:0000256" key="1">
    <source>
        <dbReference type="ARBA" id="ARBA00010641"/>
    </source>
</evidence>
<evidence type="ECO:0000256" key="2">
    <source>
        <dbReference type="ARBA" id="ARBA00023015"/>
    </source>
</evidence>
<dbReference type="InterPro" id="IPR013324">
    <property type="entry name" value="RNA_pol_sigma_r3/r4-like"/>
</dbReference>
<name>A0A840CVW9_9BACE</name>
<dbReference type="InterPro" id="IPR007627">
    <property type="entry name" value="RNA_pol_sigma70_r2"/>
</dbReference>
<evidence type="ECO:0000256" key="4">
    <source>
        <dbReference type="ARBA" id="ARBA00023163"/>
    </source>
</evidence>
<keyword evidence="4" id="KW-0804">Transcription</keyword>
<dbReference type="Gene3D" id="1.10.10.10">
    <property type="entry name" value="Winged helix-like DNA-binding domain superfamily/Winged helix DNA-binding domain"/>
    <property type="match status" value="1"/>
</dbReference>
<evidence type="ECO:0000313" key="7">
    <source>
        <dbReference type="EMBL" id="MBB4044217.1"/>
    </source>
</evidence>
<dbReference type="GO" id="GO:0006352">
    <property type="term" value="P:DNA-templated transcription initiation"/>
    <property type="evidence" value="ECO:0007669"/>
    <property type="project" value="InterPro"/>
</dbReference>
<dbReference type="InterPro" id="IPR014327">
    <property type="entry name" value="RNA_pol_sigma70_bacteroid"/>
</dbReference>
<protein>
    <submittedName>
        <fullName evidence="7">RNA polymerase sigma-70 factor (ECF subfamily)</fullName>
    </submittedName>
</protein>
<dbReference type="InterPro" id="IPR014284">
    <property type="entry name" value="RNA_pol_sigma-70_dom"/>
</dbReference>
<evidence type="ECO:0000256" key="3">
    <source>
        <dbReference type="ARBA" id="ARBA00023082"/>
    </source>
</evidence>
<dbReference type="SUPFAM" id="SSF88659">
    <property type="entry name" value="Sigma3 and sigma4 domains of RNA polymerase sigma factors"/>
    <property type="match status" value="1"/>
</dbReference>
<dbReference type="EMBL" id="JACIER010000007">
    <property type="protein sequence ID" value="MBB4044217.1"/>
    <property type="molecule type" value="Genomic_DNA"/>
</dbReference>
<organism evidence="7 8">
    <name type="scientific">Bacteroides reticulotermitis</name>
    <dbReference type="NCBI Taxonomy" id="1133319"/>
    <lineage>
        <taxon>Bacteria</taxon>
        <taxon>Pseudomonadati</taxon>
        <taxon>Bacteroidota</taxon>
        <taxon>Bacteroidia</taxon>
        <taxon>Bacteroidales</taxon>
        <taxon>Bacteroidaceae</taxon>
        <taxon>Bacteroides</taxon>
    </lineage>
</organism>
<keyword evidence="8" id="KW-1185">Reference proteome</keyword>
<comment type="caution">
    <text evidence="7">The sequence shown here is derived from an EMBL/GenBank/DDBJ whole genome shotgun (WGS) entry which is preliminary data.</text>
</comment>
<comment type="similarity">
    <text evidence="1">Belongs to the sigma-70 factor family. ECF subfamily.</text>
</comment>
<dbReference type="InterPro" id="IPR013249">
    <property type="entry name" value="RNA_pol_sigma70_r4_t2"/>
</dbReference>
<keyword evidence="3" id="KW-0731">Sigma factor</keyword>
<dbReference type="SUPFAM" id="SSF88946">
    <property type="entry name" value="Sigma2 domain of RNA polymerase sigma factors"/>
    <property type="match status" value="1"/>
</dbReference>
<dbReference type="NCBIfam" id="TIGR02937">
    <property type="entry name" value="sigma70-ECF"/>
    <property type="match status" value="1"/>
</dbReference>
<evidence type="ECO:0000259" key="5">
    <source>
        <dbReference type="Pfam" id="PF04542"/>
    </source>
</evidence>
<dbReference type="PANTHER" id="PTHR43133:SF46">
    <property type="entry name" value="RNA POLYMERASE SIGMA-70 FACTOR ECF SUBFAMILY"/>
    <property type="match status" value="1"/>
</dbReference>
<dbReference type="AlphaFoldDB" id="A0A840CVW9"/>
<feature type="domain" description="RNA polymerase sigma factor 70 region 4 type 2" evidence="6">
    <location>
        <begin position="121"/>
        <end position="169"/>
    </location>
</feature>
<dbReference type="Gene3D" id="1.10.1740.10">
    <property type="match status" value="1"/>
</dbReference>
<dbReference type="Proteomes" id="UP000560658">
    <property type="component" value="Unassembled WGS sequence"/>
</dbReference>
<dbReference type="Pfam" id="PF08281">
    <property type="entry name" value="Sigma70_r4_2"/>
    <property type="match status" value="1"/>
</dbReference>
<evidence type="ECO:0000259" key="6">
    <source>
        <dbReference type="Pfam" id="PF08281"/>
    </source>
</evidence>